<dbReference type="RefSeq" id="WP_203807527.1">
    <property type="nucleotide sequence ID" value="NZ_BAAAQE010000112.1"/>
</dbReference>
<comment type="caution">
    <text evidence="1">The sequence shown here is derived from an EMBL/GenBank/DDBJ whole genome shotgun (WGS) entry which is preliminary data.</text>
</comment>
<reference evidence="1 2" key="1">
    <citation type="submission" date="2021-01" db="EMBL/GenBank/DDBJ databases">
        <title>Whole genome shotgun sequence of Actinoplanes couchii NBRC 106145.</title>
        <authorList>
            <person name="Komaki H."/>
            <person name="Tamura T."/>
        </authorList>
    </citation>
    <scope>NUCLEOTIDE SEQUENCE [LARGE SCALE GENOMIC DNA]</scope>
    <source>
        <strain evidence="1 2">NBRC 106145</strain>
    </source>
</reference>
<sequence>MSRFLRVEATRWVDDEQPGWVEVRIPGTPPVTLVEKAPVLDPGDRLAPDAVYPVALEIPCDVLDTDADGTVLVMLHHDIGGPFRVPGSAVFSR</sequence>
<name>A0ABQ3XPN6_9ACTN</name>
<keyword evidence="2" id="KW-1185">Reference proteome</keyword>
<gene>
    <name evidence="1" type="ORF">Aco03nite_088810</name>
</gene>
<accession>A0ABQ3XPN6</accession>
<evidence type="ECO:0000313" key="2">
    <source>
        <dbReference type="Proteomes" id="UP000612282"/>
    </source>
</evidence>
<dbReference type="Proteomes" id="UP000612282">
    <property type="component" value="Unassembled WGS sequence"/>
</dbReference>
<proteinExistence type="predicted"/>
<dbReference type="EMBL" id="BOMG01000108">
    <property type="protein sequence ID" value="GID60477.1"/>
    <property type="molecule type" value="Genomic_DNA"/>
</dbReference>
<evidence type="ECO:0000313" key="1">
    <source>
        <dbReference type="EMBL" id="GID60477.1"/>
    </source>
</evidence>
<organism evidence="1 2">
    <name type="scientific">Actinoplanes couchii</name>
    <dbReference type="NCBI Taxonomy" id="403638"/>
    <lineage>
        <taxon>Bacteria</taxon>
        <taxon>Bacillati</taxon>
        <taxon>Actinomycetota</taxon>
        <taxon>Actinomycetes</taxon>
        <taxon>Micromonosporales</taxon>
        <taxon>Micromonosporaceae</taxon>
        <taxon>Actinoplanes</taxon>
    </lineage>
</organism>
<protein>
    <submittedName>
        <fullName evidence="1">Uncharacterized protein</fullName>
    </submittedName>
</protein>